<dbReference type="EMBL" id="ML208259">
    <property type="protein sequence ID" value="TFK77154.1"/>
    <property type="molecule type" value="Genomic_DNA"/>
</dbReference>
<gene>
    <name evidence="1" type="ORF">BDN72DRAFT_783997</name>
</gene>
<dbReference type="Proteomes" id="UP000308600">
    <property type="component" value="Unassembled WGS sequence"/>
</dbReference>
<proteinExistence type="predicted"/>
<reference evidence="1 2" key="1">
    <citation type="journal article" date="2019" name="Nat. Ecol. Evol.">
        <title>Megaphylogeny resolves global patterns of mushroom evolution.</title>
        <authorList>
            <person name="Varga T."/>
            <person name="Krizsan K."/>
            <person name="Foldi C."/>
            <person name="Dima B."/>
            <person name="Sanchez-Garcia M."/>
            <person name="Sanchez-Ramirez S."/>
            <person name="Szollosi G.J."/>
            <person name="Szarkandi J.G."/>
            <person name="Papp V."/>
            <person name="Albert L."/>
            <person name="Andreopoulos W."/>
            <person name="Angelini C."/>
            <person name="Antonin V."/>
            <person name="Barry K.W."/>
            <person name="Bougher N.L."/>
            <person name="Buchanan P."/>
            <person name="Buyck B."/>
            <person name="Bense V."/>
            <person name="Catcheside P."/>
            <person name="Chovatia M."/>
            <person name="Cooper J."/>
            <person name="Damon W."/>
            <person name="Desjardin D."/>
            <person name="Finy P."/>
            <person name="Geml J."/>
            <person name="Haridas S."/>
            <person name="Hughes K."/>
            <person name="Justo A."/>
            <person name="Karasinski D."/>
            <person name="Kautmanova I."/>
            <person name="Kiss B."/>
            <person name="Kocsube S."/>
            <person name="Kotiranta H."/>
            <person name="LaButti K.M."/>
            <person name="Lechner B.E."/>
            <person name="Liimatainen K."/>
            <person name="Lipzen A."/>
            <person name="Lukacs Z."/>
            <person name="Mihaltcheva S."/>
            <person name="Morgado L.N."/>
            <person name="Niskanen T."/>
            <person name="Noordeloos M.E."/>
            <person name="Ohm R.A."/>
            <person name="Ortiz-Santana B."/>
            <person name="Ovrebo C."/>
            <person name="Racz N."/>
            <person name="Riley R."/>
            <person name="Savchenko A."/>
            <person name="Shiryaev A."/>
            <person name="Soop K."/>
            <person name="Spirin V."/>
            <person name="Szebenyi C."/>
            <person name="Tomsovsky M."/>
            <person name="Tulloss R.E."/>
            <person name="Uehling J."/>
            <person name="Grigoriev I.V."/>
            <person name="Vagvolgyi C."/>
            <person name="Papp T."/>
            <person name="Martin F.M."/>
            <person name="Miettinen O."/>
            <person name="Hibbett D.S."/>
            <person name="Nagy L.G."/>
        </authorList>
    </citation>
    <scope>NUCLEOTIDE SEQUENCE [LARGE SCALE GENOMIC DNA]</scope>
    <source>
        <strain evidence="1 2">NL-1719</strain>
    </source>
</reference>
<accession>A0ACD3BGJ1</accession>
<evidence type="ECO:0000313" key="1">
    <source>
        <dbReference type="EMBL" id="TFK77154.1"/>
    </source>
</evidence>
<name>A0ACD3BGJ1_9AGAR</name>
<sequence>MMELPEVIVEPEIPWFRNLEQPYPFQLHKVLSLNSSDAAPFRSIACFPWGVDGATELWPGSLHSNEPNRHLRFWRQMIANYYDAVAVSNEKAVYILFPFQNKSPICIKLRAATDKDPRPLPNDVVNLAWSLRREAPFEPLLIISQLSRLLVFNVHTKAFVSYLRGHGGVITSLVVHPKNPHLFCTTSRDFSARIYDLSLSPQTTPKNPRWPPGTQGSLAGAAHGLHMTESEGTGFGRCIIVLMGGRSGGHQAAVLGAAFHDHLPVVATCGVDRAVKIWLARPTSRDQLTREDKPLFSTTRLHTARVHSIRWLHNDTLISHSAPAVMYQDTERPNPRETYLEAGELVIWRWLGVDRFFPSSQGDTHQEIIRGCASDYQDSASFKVVTAVSFPIPETQYVVPQLHLYQHLACDPLLCVLYPDSTSISVLNIAKLEPRHPPPFPMDDPDIVASIKRPRVDPSGVVNTVQTQSNPLPSMWSVGLDGIEGQPLATIEACAITRSGTVVAGVGTNGTLWIWCLRK</sequence>
<keyword evidence="2" id="KW-1185">Reference proteome</keyword>
<organism evidence="1 2">
    <name type="scientific">Pluteus cervinus</name>
    <dbReference type="NCBI Taxonomy" id="181527"/>
    <lineage>
        <taxon>Eukaryota</taxon>
        <taxon>Fungi</taxon>
        <taxon>Dikarya</taxon>
        <taxon>Basidiomycota</taxon>
        <taxon>Agaricomycotina</taxon>
        <taxon>Agaricomycetes</taxon>
        <taxon>Agaricomycetidae</taxon>
        <taxon>Agaricales</taxon>
        <taxon>Pluteineae</taxon>
        <taxon>Pluteaceae</taxon>
        <taxon>Pluteus</taxon>
    </lineage>
</organism>
<protein>
    <submittedName>
        <fullName evidence="1">Uncharacterized protein</fullName>
    </submittedName>
</protein>
<evidence type="ECO:0000313" key="2">
    <source>
        <dbReference type="Proteomes" id="UP000308600"/>
    </source>
</evidence>